<accession>A0AAU7NZY8</accession>
<dbReference type="KEGG" id="mech:Q9L42_020315"/>
<protein>
    <submittedName>
        <fullName evidence="1">Phage Gp37/Gp68 family protein</fullName>
    </submittedName>
</protein>
<sequence>MSDNTKIEWSDATWNPATGCSKVSEACRNCYALRDWVRMAANQNSVYYDRQFTDVMCHPERLDQPIRWQKPRMIFVNSMSDLFHEAVPDEFIDQVFAVMAIANQHVFQILTKRPLRMREYLTKRAAGGRYIWQAGQQIKMSRGRSKPETSWPLPNVWLGVSIENQQAADERIPLLLSTPAAVRWISAEPLLGQLDLTTISVIDGDPYFINALRGEMRITESASHDLSPVEFLNKLDWVVVGGESGENARPMHPDWVRSIKDQCNAANIPFLFKQWGEFTEIDGPVCRGSFSRNREPGDFYMDSDGTIIPFNDDLSKQGGSNFRSAWTTSIMRRVGKKSAGRLLDGKFYDNYPDAQIN</sequence>
<geneLocation type="plasmid" evidence="1 2">
    <name>unnamed2</name>
</geneLocation>
<keyword evidence="2" id="KW-1185">Reference proteome</keyword>
<evidence type="ECO:0000313" key="2">
    <source>
        <dbReference type="Proteomes" id="UP001225378"/>
    </source>
</evidence>
<gene>
    <name evidence="1" type="ORF">Q9L42_020315</name>
</gene>
<dbReference type="EMBL" id="CP157744">
    <property type="protein sequence ID" value="XBS22660.1"/>
    <property type="molecule type" value="Genomic_DNA"/>
</dbReference>
<keyword evidence="1" id="KW-0614">Plasmid</keyword>
<dbReference type="Proteomes" id="UP001225378">
    <property type="component" value="Plasmid unnamed2"/>
</dbReference>
<dbReference type="AlphaFoldDB" id="A0AAU7NZY8"/>
<name>A0AAU7NZY8_9GAMM</name>
<dbReference type="Pfam" id="PF07505">
    <property type="entry name" value="DUF5131"/>
    <property type="match status" value="1"/>
</dbReference>
<dbReference type="RefSeq" id="WP_305910499.1">
    <property type="nucleotide sequence ID" value="NZ_CP157744.1"/>
</dbReference>
<reference evidence="1 2" key="1">
    <citation type="journal article" date="2024" name="Microbiology">
        <title>Methylomarinum rosea sp. nov., a novel halophilic methanotrophic bacterium from the hypersaline Lake Elton.</title>
        <authorList>
            <person name="Suleimanov R.Z."/>
            <person name="Oshkin I.Y."/>
            <person name="Danilova O.V."/>
            <person name="Suzina N.E."/>
            <person name="Dedysh S.N."/>
        </authorList>
    </citation>
    <scope>NUCLEOTIDE SEQUENCE [LARGE SCALE GENOMIC DNA]</scope>
    <source>
        <strain evidence="1 2">Ch1-1</strain>
        <plasmid evidence="2">unnamed2</plasmid>
    </source>
</reference>
<dbReference type="InterPro" id="IPR011101">
    <property type="entry name" value="DUF5131"/>
</dbReference>
<organism evidence="1 2">
    <name type="scientific">Methylomarinum roseum</name>
    <dbReference type="NCBI Taxonomy" id="3067653"/>
    <lineage>
        <taxon>Bacteria</taxon>
        <taxon>Pseudomonadati</taxon>
        <taxon>Pseudomonadota</taxon>
        <taxon>Gammaproteobacteria</taxon>
        <taxon>Methylococcales</taxon>
        <taxon>Methylococcaceae</taxon>
        <taxon>Methylomarinum</taxon>
    </lineage>
</organism>
<evidence type="ECO:0000313" key="1">
    <source>
        <dbReference type="EMBL" id="XBS22660.1"/>
    </source>
</evidence>
<proteinExistence type="predicted"/>